<dbReference type="InterPro" id="IPR035895">
    <property type="entry name" value="HPr-like_sf"/>
</dbReference>
<dbReference type="SUPFAM" id="SSF52009">
    <property type="entry name" value="Phosphohistidine domain"/>
    <property type="match status" value="1"/>
</dbReference>
<dbReference type="PANTHER" id="PTHR46244:SF6">
    <property type="entry name" value="PHOSPHOENOLPYRUVATE-PROTEIN PHOSPHOTRANSFERASE"/>
    <property type="match status" value="1"/>
</dbReference>
<comment type="subunit">
    <text evidence="15">Homodimer. The dihydroxyacetone kinase complex is composed of a homodimer of DhaM, a homodimer of DhaK and the subunit DhaL.</text>
</comment>
<dbReference type="PROSITE" id="PS51350">
    <property type="entry name" value="PTS_HPR_DOM"/>
    <property type="match status" value="1"/>
</dbReference>
<keyword evidence="7" id="KW-0813">Transport</keyword>
<feature type="domain" description="PTS EIIA type-4" evidence="16">
    <location>
        <begin position="1"/>
        <end position="134"/>
    </location>
</feature>
<dbReference type="Pfam" id="PF00381">
    <property type="entry name" value="PTS-HPr"/>
    <property type="match status" value="1"/>
</dbReference>
<dbReference type="GO" id="GO:0005737">
    <property type="term" value="C:cytoplasm"/>
    <property type="evidence" value="ECO:0007669"/>
    <property type="project" value="UniProtKB-SubCell"/>
</dbReference>
<dbReference type="InterPro" id="IPR036618">
    <property type="entry name" value="PtsI_HPr-bd_sf"/>
</dbReference>
<dbReference type="SUPFAM" id="SSF55594">
    <property type="entry name" value="HPr-like"/>
    <property type="match status" value="1"/>
</dbReference>
<dbReference type="InterPro" id="IPR008731">
    <property type="entry name" value="PTS_EIN"/>
</dbReference>
<dbReference type="InterPro" id="IPR008279">
    <property type="entry name" value="PEP-util_enz_mobile_dom"/>
</dbReference>
<protein>
    <submittedName>
        <fullName evidence="18">Phosphoenolpyruvate--protein phosphotransferase</fullName>
        <ecNumber evidence="18">2.7.3.9</ecNumber>
    </submittedName>
</protein>
<dbReference type="InterPro" id="IPR036637">
    <property type="entry name" value="Phosphohistidine_dom_sf"/>
</dbReference>
<evidence type="ECO:0000256" key="12">
    <source>
        <dbReference type="ARBA" id="ARBA00022723"/>
    </source>
</evidence>
<dbReference type="Gene3D" id="3.30.1340.10">
    <property type="entry name" value="HPr-like"/>
    <property type="match status" value="1"/>
</dbReference>
<dbReference type="GO" id="GO:0047324">
    <property type="term" value="F:phosphoenolpyruvate-glycerone phosphotransferase activity"/>
    <property type="evidence" value="ECO:0007669"/>
    <property type="project" value="UniProtKB-EC"/>
</dbReference>
<dbReference type="NCBIfam" id="TIGR02364">
    <property type="entry name" value="dha_pts"/>
    <property type="match status" value="1"/>
</dbReference>
<evidence type="ECO:0000256" key="10">
    <source>
        <dbReference type="ARBA" id="ARBA00022679"/>
    </source>
</evidence>
<evidence type="ECO:0000256" key="13">
    <source>
        <dbReference type="ARBA" id="ARBA00022777"/>
    </source>
</evidence>
<comment type="subcellular location">
    <subcellularLocation>
        <location evidence="5">Cytoplasm</location>
    </subcellularLocation>
</comment>
<evidence type="ECO:0000256" key="14">
    <source>
        <dbReference type="ARBA" id="ARBA00022842"/>
    </source>
</evidence>
<dbReference type="CDD" id="cd00367">
    <property type="entry name" value="PTS-HPr_like"/>
    <property type="match status" value="1"/>
</dbReference>
<evidence type="ECO:0000256" key="7">
    <source>
        <dbReference type="ARBA" id="ARBA00022448"/>
    </source>
</evidence>
<dbReference type="InterPro" id="IPR023151">
    <property type="entry name" value="PEP_util_CS"/>
</dbReference>
<evidence type="ECO:0000256" key="1">
    <source>
        <dbReference type="ARBA" id="ARBA00000683"/>
    </source>
</evidence>
<dbReference type="Gene3D" id="3.40.50.510">
    <property type="entry name" value="Phosphotransferase system, mannose-type IIA component"/>
    <property type="match status" value="1"/>
</dbReference>
<dbReference type="Pfam" id="PF05524">
    <property type="entry name" value="PEP-utilisers_N"/>
    <property type="match status" value="1"/>
</dbReference>
<dbReference type="SUPFAM" id="SSF53062">
    <property type="entry name" value="PTS system fructose IIA component-like"/>
    <property type="match status" value="1"/>
</dbReference>
<dbReference type="RefSeq" id="WP_309047204.1">
    <property type="nucleotide sequence ID" value="NZ_JAVIGA010000007.1"/>
</dbReference>
<evidence type="ECO:0000313" key="18">
    <source>
        <dbReference type="EMBL" id="MDQ9126616.1"/>
    </source>
</evidence>
<gene>
    <name evidence="18" type="primary">ptsP</name>
    <name evidence="18" type="ORF">RDT67_09250</name>
</gene>
<evidence type="ECO:0000256" key="9">
    <source>
        <dbReference type="ARBA" id="ARBA00022597"/>
    </source>
</evidence>
<comment type="similarity">
    <text evidence="6">Belongs to the PEP-utilizing enzyme family.</text>
</comment>
<dbReference type="AlphaFoldDB" id="A0AAJ1YBJ9"/>
<feature type="domain" description="HPr" evidence="17">
    <location>
        <begin position="156"/>
        <end position="243"/>
    </location>
</feature>
<dbReference type="PRINTS" id="PR00107">
    <property type="entry name" value="PHOSPHOCPHPR"/>
</dbReference>
<dbReference type="SUPFAM" id="SSF51621">
    <property type="entry name" value="Phosphoenolpyruvate/pyruvate domain"/>
    <property type="match status" value="1"/>
</dbReference>
<reference evidence="18" key="1">
    <citation type="submission" date="2023-08" db="EMBL/GenBank/DDBJ databases">
        <title>The Comparative Genomic Analysis of Yersiniaceae from Polar Regions.</title>
        <authorList>
            <person name="Goncharov A."/>
            <person name="Aslanov B."/>
            <person name="Kolodzhieva V."/>
            <person name="Azarov D."/>
            <person name="Mochov A."/>
            <person name="Lebedeva E."/>
        </authorList>
    </citation>
    <scope>NUCLEOTIDE SEQUENCE</scope>
    <source>
        <strain evidence="18">Vf</strain>
    </source>
</reference>
<sequence length="800" mass="84515">MVGIVIVSHSRQLAEGVAELATQMTQGKAALAVAAGVNDPENPIGTDAVAIMTAIESVYHDEGVVVLMDLGSALLSTEMALELLDDEMRSRVFMSAAPLVEGTMAAVVAAAAGLSAQQVLQEAEAALEAKQDHLGMAATAAPLAVSSPTPASTGKLLRCAWRVANPHGLHTRPAAAIVGALAGLDAEVWLERDGQRVNARSLNSIAKLAVKLGDLIDFITSGPQADEAVAAFNTLTQGHFGEAHLLAEAAAEPNIEHDEQPVQAVPGAITGIAVNGGIARGPAVIFTAVMPAVPDRPYAGNEIESQTLAQACALVQQHLKQQAKGPQGDIFHAHGLMLADPELMDRVQQAIAQGLIAPAAWLSTMQQLAQEYAQADSHYMREREADVWDIARQVMCQLTGSGPQRLQLAEPSILLARDLMPSDVANLDKDNVVGLCLSEGAKTSHSAILARAMGIPAIVKAQGCQEQVQSGQEVILDGFNGLLWLAPDESTALVLETRRVEWLEQLQSQRQAAHQPAVTLNGRTVQILANIGGPEDVAAALAAGAEGVGLFRTEFLFQAHDTLPDEELQFQIYRDIAAAFGDNPLTIRSLDVGGDKPLAALPMPQEENPFLGLRGVRLCLAYPELLLTQLRAVLRAHAEQPNIQLMIPMIATVEEFRAVKALVEQARQALSLPLEPKLALGIMVEVPAAVLNAEVLAQEVDFFSIGTNDLTQYVMAADRGNSAVAALVNYHEPAVLKAIALTCQAALGAGIPVSMCGEMAGDTGATELLLHLGLTKLSASASMLPALKAQVRESHYIQEN</sequence>
<comment type="catalytic activity">
    <reaction evidence="1">
        <text>L-histidyl-[protein] + phosphoenolpyruvate = N(pros)-phospho-L-histidyl-[protein] + pyruvate</text>
        <dbReference type="Rhea" id="RHEA:23880"/>
        <dbReference type="Rhea" id="RHEA-COMP:9745"/>
        <dbReference type="Rhea" id="RHEA-COMP:9746"/>
        <dbReference type="ChEBI" id="CHEBI:15361"/>
        <dbReference type="ChEBI" id="CHEBI:29979"/>
        <dbReference type="ChEBI" id="CHEBI:58702"/>
        <dbReference type="ChEBI" id="CHEBI:64837"/>
        <dbReference type="EC" id="2.7.3.9"/>
    </reaction>
</comment>
<name>A0AAJ1YBJ9_SERFO</name>
<dbReference type="PROSITE" id="PS51096">
    <property type="entry name" value="PTS_EIIA_TYPE_4"/>
    <property type="match status" value="1"/>
</dbReference>
<dbReference type="InterPro" id="IPR006318">
    <property type="entry name" value="PTS_EI-like"/>
</dbReference>
<evidence type="ECO:0000259" key="16">
    <source>
        <dbReference type="PROSITE" id="PS51096"/>
    </source>
</evidence>
<comment type="caution">
    <text evidence="18">The sequence shown here is derived from an EMBL/GenBank/DDBJ whole genome shotgun (WGS) entry which is preliminary data.</text>
</comment>
<keyword evidence="8" id="KW-0963">Cytoplasm</keyword>
<evidence type="ECO:0000256" key="11">
    <source>
        <dbReference type="ARBA" id="ARBA00022683"/>
    </source>
</evidence>
<keyword evidence="12" id="KW-0479">Metal-binding</keyword>
<dbReference type="PRINTS" id="PR01736">
    <property type="entry name" value="PHPHTRNFRASE"/>
</dbReference>
<dbReference type="InterPro" id="IPR000032">
    <property type="entry name" value="HPr-like"/>
</dbReference>
<dbReference type="Gene3D" id="1.10.274.10">
    <property type="entry name" value="PtsI, HPr-binding domain"/>
    <property type="match status" value="1"/>
</dbReference>
<dbReference type="Pfam" id="PF00391">
    <property type="entry name" value="PEP-utilizers"/>
    <property type="match status" value="1"/>
</dbReference>
<comment type="cofactor">
    <cofactor evidence="3">
        <name>Mg(2+)</name>
        <dbReference type="ChEBI" id="CHEBI:18420"/>
    </cofactor>
</comment>
<keyword evidence="14" id="KW-0460">Magnesium</keyword>
<dbReference type="Proteomes" id="UP001224622">
    <property type="component" value="Unassembled WGS sequence"/>
</dbReference>
<evidence type="ECO:0000256" key="5">
    <source>
        <dbReference type="ARBA" id="ARBA00004496"/>
    </source>
</evidence>
<dbReference type="PANTHER" id="PTHR46244">
    <property type="entry name" value="PHOSPHOENOLPYRUVATE-PROTEIN PHOSPHOTRANSFERASE"/>
    <property type="match status" value="1"/>
</dbReference>
<dbReference type="SUPFAM" id="SSF47831">
    <property type="entry name" value="Enzyme I of the PEP:sugar phosphotransferase system HPr-binding (sub)domain"/>
    <property type="match status" value="1"/>
</dbReference>
<keyword evidence="11" id="KW-0598">Phosphotransferase system</keyword>
<dbReference type="GO" id="GO:0009401">
    <property type="term" value="P:phosphoenolpyruvate-dependent sugar phosphotransferase system"/>
    <property type="evidence" value="ECO:0007669"/>
    <property type="project" value="UniProtKB-KW"/>
</dbReference>
<proteinExistence type="inferred from homology"/>
<dbReference type="InterPro" id="IPR015813">
    <property type="entry name" value="Pyrv/PenolPyrv_kinase-like_dom"/>
</dbReference>
<dbReference type="EMBL" id="JAVIGA010000007">
    <property type="protein sequence ID" value="MDQ9126616.1"/>
    <property type="molecule type" value="Genomic_DNA"/>
</dbReference>
<keyword evidence="10 18" id="KW-0808">Transferase</keyword>
<comment type="catalytic activity">
    <reaction evidence="2">
        <text>dihydroxyacetone + phosphoenolpyruvate = dihydroxyacetone phosphate + pyruvate</text>
        <dbReference type="Rhea" id="RHEA:18381"/>
        <dbReference type="ChEBI" id="CHEBI:15361"/>
        <dbReference type="ChEBI" id="CHEBI:16016"/>
        <dbReference type="ChEBI" id="CHEBI:57642"/>
        <dbReference type="ChEBI" id="CHEBI:58702"/>
        <dbReference type="EC" id="2.7.1.121"/>
    </reaction>
</comment>
<dbReference type="Pfam" id="PF02896">
    <property type="entry name" value="PEP-utilizers_C"/>
    <property type="match status" value="1"/>
</dbReference>
<keyword evidence="9" id="KW-0762">Sugar transport</keyword>
<keyword evidence="13" id="KW-0418">Kinase</keyword>
<dbReference type="EC" id="2.7.3.9" evidence="18"/>
<accession>A0AAJ1YBJ9</accession>
<dbReference type="GO" id="GO:0008965">
    <property type="term" value="F:phosphoenolpyruvate-protein phosphotransferase activity"/>
    <property type="evidence" value="ECO:0007669"/>
    <property type="project" value="UniProtKB-EC"/>
</dbReference>
<dbReference type="PROSITE" id="PS00742">
    <property type="entry name" value="PEP_ENZYMES_2"/>
    <property type="match status" value="1"/>
</dbReference>
<dbReference type="GO" id="GO:0046872">
    <property type="term" value="F:metal ion binding"/>
    <property type="evidence" value="ECO:0007669"/>
    <property type="project" value="UniProtKB-KW"/>
</dbReference>
<evidence type="ECO:0000259" key="17">
    <source>
        <dbReference type="PROSITE" id="PS51350"/>
    </source>
</evidence>
<dbReference type="Gene3D" id="3.20.20.60">
    <property type="entry name" value="Phosphoenolpyruvate-binding domains"/>
    <property type="match status" value="1"/>
</dbReference>
<dbReference type="PROSITE" id="PS00370">
    <property type="entry name" value="PEP_ENZYMES_PHOS_SITE"/>
    <property type="match status" value="1"/>
</dbReference>
<dbReference type="Pfam" id="PF03610">
    <property type="entry name" value="EIIA-man"/>
    <property type="match status" value="1"/>
</dbReference>
<organism evidence="18 19">
    <name type="scientific">Serratia fonticola</name>
    <dbReference type="NCBI Taxonomy" id="47917"/>
    <lineage>
        <taxon>Bacteria</taxon>
        <taxon>Pseudomonadati</taxon>
        <taxon>Pseudomonadota</taxon>
        <taxon>Gammaproteobacteria</taxon>
        <taxon>Enterobacterales</taxon>
        <taxon>Yersiniaceae</taxon>
        <taxon>Serratia</taxon>
    </lineage>
</organism>
<dbReference type="NCBIfam" id="TIGR01003">
    <property type="entry name" value="PTS_HPr_family"/>
    <property type="match status" value="1"/>
</dbReference>
<dbReference type="InterPro" id="IPR004701">
    <property type="entry name" value="PTS_EIIA_man-typ"/>
</dbReference>
<dbReference type="InterPro" id="IPR000121">
    <property type="entry name" value="PEP_util_C"/>
</dbReference>
<dbReference type="InterPro" id="IPR036662">
    <property type="entry name" value="PTS_EIIA_man-typ_sf"/>
</dbReference>
<dbReference type="Gene3D" id="3.50.30.10">
    <property type="entry name" value="Phosphohistidine domain"/>
    <property type="match status" value="1"/>
</dbReference>
<evidence type="ECO:0000256" key="15">
    <source>
        <dbReference type="ARBA" id="ARBA00046577"/>
    </source>
</evidence>
<evidence type="ECO:0000256" key="4">
    <source>
        <dbReference type="ARBA" id="ARBA00002788"/>
    </source>
</evidence>
<dbReference type="PROSITE" id="PS00369">
    <property type="entry name" value="PTS_HPR_HIS"/>
    <property type="match status" value="1"/>
</dbReference>
<evidence type="ECO:0000256" key="2">
    <source>
        <dbReference type="ARBA" id="ARBA00001113"/>
    </source>
</evidence>
<dbReference type="InterPro" id="IPR018274">
    <property type="entry name" value="PEP_util_AS"/>
</dbReference>
<dbReference type="GO" id="GO:0016020">
    <property type="term" value="C:membrane"/>
    <property type="evidence" value="ECO:0007669"/>
    <property type="project" value="InterPro"/>
</dbReference>
<dbReference type="InterPro" id="IPR001020">
    <property type="entry name" value="PTS_HPr_His_P_site"/>
</dbReference>
<evidence type="ECO:0000256" key="8">
    <source>
        <dbReference type="ARBA" id="ARBA00022490"/>
    </source>
</evidence>
<dbReference type="InterPro" id="IPR012844">
    <property type="entry name" value="DhaM_N"/>
</dbReference>
<dbReference type="InterPro" id="IPR050499">
    <property type="entry name" value="PEP-utilizing_PTS_enzyme"/>
</dbReference>
<dbReference type="InterPro" id="IPR040442">
    <property type="entry name" value="Pyrv_kinase-like_dom_sf"/>
</dbReference>
<comment type="function">
    <text evidence="4">Component of the dihydroxyacetone kinase complex, which is responsible for the phosphoenolpyruvate (PEP)-dependent phosphorylation of dihydroxyacetone. DhaM serves as the phosphoryl donor. Is phosphorylated by phosphoenolpyruvate in an EI- and HPr-dependent reaction, and a phosphorelay system on histidine residues finally leads to phosphoryl transfer to DhaL and dihydroxyacetone.</text>
</comment>
<evidence type="ECO:0000256" key="6">
    <source>
        <dbReference type="ARBA" id="ARBA00007837"/>
    </source>
</evidence>
<dbReference type="NCBIfam" id="TIGR01417">
    <property type="entry name" value="PTS_I_fam"/>
    <property type="match status" value="1"/>
</dbReference>
<evidence type="ECO:0000256" key="3">
    <source>
        <dbReference type="ARBA" id="ARBA00001946"/>
    </source>
</evidence>
<evidence type="ECO:0000313" key="19">
    <source>
        <dbReference type="Proteomes" id="UP001224622"/>
    </source>
</evidence>